<evidence type="ECO:0000313" key="2">
    <source>
        <dbReference type="Proteomes" id="UP000756860"/>
    </source>
</evidence>
<dbReference type="NCBIfam" id="NF045727">
    <property type="entry name" value="GSU3529_fam"/>
    <property type="match status" value="1"/>
</dbReference>
<dbReference type="RefSeq" id="WP_214174078.1">
    <property type="nucleotide sequence ID" value="NZ_JAHCVK010000001.1"/>
</dbReference>
<gene>
    <name evidence="1" type="ORF">KI810_03545</name>
</gene>
<dbReference type="EMBL" id="JAHCVK010000001">
    <property type="protein sequence ID" value="MBT0652115.1"/>
    <property type="molecule type" value="Genomic_DNA"/>
</dbReference>
<protein>
    <submittedName>
        <fullName evidence="1">Uncharacterized protein</fullName>
    </submittedName>
</protein>
<dbReference type="Proteomes" id="UP000756860">
    <property type="component" value="Unassembled WGS sequence"/>
</dbReference>
<sequence>MTAFEKLRSVTVTAQNEQELPDFLAERIFRIIENRDRFHAREAEIDDLAEKVANYDTYGQTGYLGMGVNNVILEKTVNRLEEVLRC</sequence>
<name>A0ABS5SAD5_9BACT</name>
<proteinExistence type="predicted"/>
<evidence type="ECO:0000313" key="1">
    <source>
        <dbReference type="EMBL" id="MBT0652115.1"/>
    </source>
</evidence>
<accession>A0ABS5SAD5</accession>
<keyword evidence="2" id="KW-1185">Reference proteome</keyword>
<comment type="caution">
    <text evidence="1">The sequence shown here is derived from an EMBL/GenBank/DDBJ whole genome shotgun (WGS) entry which is preliminary data.</text>
</comment>
<reference evidence="1 2" key="1">
    <citation type="submission" date="2021-05" db="EMBL/GenBank/DDBJ databases">
        <title>The draft genome of Geobacter luticola JCM 17780.</title>
        <authorList>
            <person name="Xu Z."/>
            <person name="Masuda Y."/>
            <person name="Itoh H."/>
            <person name="Senoo K."/>
        </authorList>
    </citation>
    <scope>NUCLEOTIDE SEQUENCE [LARGE SCALE GENOMIC DNA]</scope>
    <source>
        <strain evidence="1 2">JCM 17780</strain>
    </source>
</reference>
<organism evidence="1 2">
    <name type="scientific">Geomobilimonas luticola</name>
    <dbReference type="NCBI Taxonomy" id="1114878"/>
    <lineage>
        <taxon>Bacteria</taxon>
        <taxon>Pseudomonadati</taxon>
        <taxon>Thermodesulfobacteriota</taxon>
        <taxon>Desulfuromonadia</taxon>
        <taxon>Geobacterales</taxon>
        <taxon>Geobacteraceae</taxon>
        <taxon>Geomobilimonas</taxon>
    </lineage>
</organism>